<evidence type="ECO:0000256" key="3">
    <source>
        <dbReference type="ARBA" id="ARBA00022448"/>
    </source>
</evidence>
<dbReference type="GO" id="GO:0005315">
    <property type="term" value="F:phosphate transmembrane transporter activity"/>
    <property type="evidence" value="ECO:0007669"/>
    <property type="project" value="InterPro"/>
</dbReference>
<dbReference type="SUPFAM" id="SSF103506">
    <property type="entry name" value="Mitochondrial carrier"/>
    <property type="match status" value="1"/>
</dbReference>
<dbReference type="GO" id="GO:0005743">
    <property type="term" value="C:mitochondrial inner membrane"/>
    <property type="evidence" value="ECO:0007669"/>
    <property type="project" value="UniProtKB-SubCell"/>
</dbReference>
<dbReference type="AlphaFoldDB" id="A0A7S3K409"/>
<protein>
    <recommendedName>
        <fullName evidence="14">Mitochondrial carrier protein</fullName>
    </recommendedName>
</protein>
<keyword evidence="3" id="KW-0813">Transport</keyword>
<feature type="transmembrane region" description="Helical" evidence="11">
    <location>
        <begin position="606"/>
        <end position="627"/>
    </location>
</feature>
<evidence type="ECO:0000256" key="1">
    <source>
        <dbReference type="ARBA" id="ARBA00004448"/>
    </source>
</evidence>
<dbReference type="PANTHER" id="PTHR45671">
    <property type="entry name" value="SOLUTE CARRIER FAMILY 25 (MITOCHONDRIAL CARRIER PHOSPHATE CARRIER), MEMBER 3, LIKE-RELATED-RELATED"/>
    <property type="match status" value="1"/>
</dbReference>
<evidence type="ECO:0000256" key="10">
    <source>
        <dbReference type="PROSITE-ProRule" id="PRU00282"/>
    </source>
</evidence>
<keyword evidence="8" id="KW-0496">Mitochondrion</keyword>
<evidence type="ECO:0000256" key="9">
    <source>
        <dbReference type="ARBA" id="ARBA00023136"/>
    </source>
</evidence>
<evidence type="ECO:0000256" key="5">
    <source>
        <dbReference type="ARBA" id="ARBA00022737"/>
    </source>
</evidence>
<proteinExistence type="inferred from homology"/>
<dbReference type="PANTHER" id="PTHR45671:SF12">
    <property type="entry name" value="MITOCHONDRIAL PHOSPHATE CARRIER PROTEIN"/>
    <property type="match status" value="1"/>
</dbReference>
<organism evidence="13">
    <name type="scientific">Aureoumbra lagunensis</name>
    <dbReference type="NCBI Taxonomy" id="44058"/>
    <lineage>
        <taxon>Eukaryota</taxon>
        <taxon>Sar</taxon>
        <taxon>Stramenopiles</taxon>
        <taxon>Ochrophyta</taxon>
        <taxon>Pelagophyceae</taxon>
        <taxon>Pelagomonadales</taxon>
        <taxon>Aureoumbra</taxon>
    </lineage>
</organism>
<evidence type="ECO:0000256" key="11">
    <source>
        <dbReference type="SAM" id="Phobius"/>
    </source>
</evidence>
<evidence type="ECO:0000313" key="13">
    <source>
        <dbReference type="EMBL" id="CAE0372248.1"/>
    </source>
</evidence>
<evidence type="ECO:0000256" key="2">
    <source>
        <dbReference type="ARBA" id="ARBA00006375"/>
    </source>
</evidence>
<comment type="similarity">
    <text evidence="2">Belongs to the mitochondrial carrier (TC 2.A.29) family.</text>
</comment>
<dbReference type="Pfam" id="PF00153">
    <property type="entry name" value="Mito_carr"/>
    <property type="match status" value="3"/>
</dbReference>
<comment type="subcellular location">
    <subcellularLocation>
        <location evidence="1">Mitochondrion inner membrane</location>
        <topology evidence="1">Multi-pass membrane protein</topology>
    </subcellularLocation>
</comment>
<feature type="repeat" description="Solcar" evidence="10">
    <location>
        <begin position="430"/>
        <end position="518"/>
    </location>
</feature>
<evidence type="ECO:0000256" key="8">
    <source>
        <dbReference type="ARBA" id="ARBA00023128"/>
    </source>
</evidence>
<dbReference type="GO" id="GO:1990547">
    <property type="term" value="P:mitochondrial phosphate ion transmembrane transport"/>
    <property type="evidence" value="ECO:0007669"/>
    <property type="project" value="InterPro"/>
</dbReference>
<feature type="repeat" description="Solcar" evidence="10">
    <location>
        <begin position="335"/>
        <end position="420"/>
    </location>
</feature>
<keyword evidence="7 11" id="KW-1133">Transmembrane helix</keyword>
<feature type="transmembrane region" description="Helical" evidence="11">
    <location>
        <begin position="337"/>
        <end position="356"/>
    </location>
</feature>
<sequence length="646" mass="71705">MTRMLLVVSVAVQLVLVCSHLRQSHRRGKDLALLSPARERVLWRRSERERRKCHSRLYVQRNGDDISSSSSDLFNPSNRRQAMALGLAIAFTGNTAMSKENSWYGAEGILNWVSSDKTESDISPAAAQSIMRETYTVEFVCYLSRFLLNYDQSCNRWWQEQRQKSLATFCEFVTSVEYGLLRYPGMRGTNALLQSLERQHGFEPERRRHLALAFALLPGSRQPVIGIDRLLQGIPNKDIENKNNGGGSVGLIVSPDSDILKNSADAFGKDPLALLPSSQFPKKQNDGYYVIEGLAPLKEEFYYNIATTGRSKQNVTIFGNIGRERAYRERDLDLQTYIWFGTAGAVGCTLTHMALVPLDVVKTRMQTDTNNDYKGTIDGIIKLNEREGWRSLLYGMPATIVGYSWYGMTVYPGFEFFTRALTAAFPSEALHAPIVLLAGALATVVACIGCCPAEAVRIRTVAQPDRFTNCRIPYLSAVKNIWHKEGFDAFFAGFRPLVVRQVIFGVVKFFFFDSLADTIFSAAPGLRATTASRLFVAFISGFVAGTVASLVSQPADAILSATNEANPTVPGRHSLHAIGGPKPVSPADAAKKIFKRDGIKGFYRGALSRCLWAAFVISGQFAIYDILKSIIKVSTRDLTLFLEVNL</sequence>
<gene>
    <name evidence="13" type="ORF">ALAG00032_LOCUS13031</name>
</gene>
<evidence type="ECO:0008006" key="14">
    <source>
        <dbReference type="Google" id="ProtNLM"/>
    </source>
</evidence>
<feature type="transmembrane region" description="Helical" evidence="11">
    <location>
        <begin position="434"/>
        <end position="456"/>
    </location>
</feature>
<accession>A0A7S3K409</accession>
<keyword evidence="6" id="KW-0999">Mitochondrion inner membrane</keyword>
<keyword evidence="5" id="KW-0677">Repeat</keyword>
<evidence type="ECO:0000256" key="4">
    <source>
        <dbReference type="ARBA" id="ARBA00022692"/>
    </source>
</evidence>
<evidence type="ECO:0000256" key="7">
    <source>
        <dbReference type="ARBA" id="ARBA00022989"/>
    </source>
</evidence>
<dbReference type="InterPro" id="IPR023395">
    <property type="entry name" value="MCP_dom_sf"/>
</dbReference>
<feature type="transmembrane region" description="Helical" evidence="11">
    <location>
        <begin position="392"/>
        <end position="414"/>
    </location>
</feature>
<keyword evidence="4 10" id="KW-0812">Transmembrane</keyword>
<dbReference type="PROSITE" id="PS50920">
    <property type="entry name" value="SOLCAR"/>
    <property type="match status" value="3"/>
</dbReference>
<name>A0A7S3K409_9STRA</name>
<reference evidence="13" key="1">
    <citation type="submission" date="2021-01" db="EMBL/GenBank/DDBJ databases">
        <authorList>
            <person name="Corre E."/>
            <person name="Pelletier E."/>
            <person name="Niang G."/>
            <person name="Scheremetjew M."/>
            <person name="Finn R."/>
            <person name="Kale V."/>
            <person name="Holt S."/>
            <person name="Cochrane G."/>
            <person name="Meng A."/>
            <person name="Brown T."/>
            <person name="Cohen L."/>
        </authorList>
    </citation>
    <scope>NUCLEOTIDE SEQUENCE</scope>
    <source>
        <strain evidence="13">CCMP1510</strain>
    </source>
</reference>
<feature type="transmembrane region" description="Helical" evidence="11">
    <location>
        <begin position="534"/>
        <end position="552"/>
    </location>
</feature>
<evidence type="ECO:0000256" key="6">
    <source>
        <dbReference type="ARBA" id="ARBA00022792"/>
    </source>
</evidence>
<dbReference type="EMBL" id="HBIJ01019893">
    <property type="protein sequence ID" value="CAE0372248.1"/>
    <property type="molecule type" value="Transcribed_RNA"/>
</dbReference>
<dbReference type="InterPro" id="IPR044677">
    <property type="entry name" value="SLC25A3/Pic2/Mir1-like"/>
</dbReference>
<feature type="repeat" description="Solcar" evidence="10">
    <location>
        <begin position="532"/>
        <end position="630"/>
    </location>
</feature>
<dbReference type="InterPro" id="IPR018108">
    <property type="entry name" value="MCP_transmembrane"/>
</dbReference>
<feature type="chain" id="PRO_5031566085" description="Mitochondrial carrier protein" evidence="12">
    <location>
        <begin position="20"/>
        <end position="646"/>
    </location>
</feature>
<dbReference type="Gene3D" id="1.50.40.10">
    <property type="entry name" value="Mitochondrial carrier domain"/>
    <property type="match status" value="2"/>
</dbReference>
<keyword evidence="9 10" id="KW-0472">Membrane</keyword>
<keyword evidence="12" id="KW-0732">Signal</keyword>
<evidence type="ECO:0000256" key="12">
    <source>
        <dbReference type="SAM" id="SignalP"/>
    </source>
</evidence>
<feature type="signal peptide" evidence="12">
    <location>
        <begin position="1"/>
        <end position="19"/>
    </location>
</feature>